<gene>
    <name evidence="4" type="ORF">FHE65_10950</name>
    <name evidence="3" type="ORF">FHE65_11635</name>
</gene>
<dbReference type="PANTHER" id="PTHR39428:SF3">
    <property type="entry name" value="DEAZAFLAVIN-DEPENDENT NITROREDUCTASE"/>
    <property type="match status" value="1"/>
</dbReference>
<comment type="caution">
    <text evidence="3">The sequence shown here is derived from an EMBL/GenBank/DDBJ whole genome shotgun (WGS) entry which is preliminary data.</text>
</comment>
<dbReference type="PANTHER" id="PTHR39428">
    <property type="entry name" value="F420H(2)-DEPENDENT QUINONE REDUCTASE RV1261C"/>
    <property type="match status" value="1"/>
</dbReference>
<dbReference type="EMBL" id="VDFR01000051">
    <property type="protein sequence ID" value="TNC46823.1"/>
    <property type="molecule type" value="Genomic_DNA"/>
</dbReference>
<sequence length="147" mass="16115">MPITGDYVASSWKMSRDQVAGYEASGGRTHRTIVGKPVVIVTYRGRTTGKVRKTPVMRVEHDGVYAIVASLGGAAHNPQWYASIVADPHVMLQDGPEPADYVAREVHGDEKALWWERAVAAFPPYAGYRKKTTREIPVLVLEPVTGA</sequence>
<dbReference type="InterPro" id="IPR012349">
    <property type="entry name" value="Split_barrel_FMN-bd"/>
</dbReference>
<accession>A0A5C4MMN2</accession>
<dbReference type="Gene3D" id="2.30.110.10">
    <property type="entry name" value="Electron Transport, Fmn-binding Protein, Chain A"/>
    <property type="match status" value="1"/>
</dbReference>
<reference evidence="3 5" key="1">
    <citation type="submission" date="2019-05" db="EMBL/GenBank/DDBJ databases">
        <title>Mumia sp. nov., isolated from the intestinal contents of plateau pika (Ochotona curzoniae) in the Qinghai-Tibet plateau of China.</title>
        <authorList>
            <person name="Tian Z."/>
        </authorList>
    </citation>
    <scope>NUCLEOTIDE SEQUENCE [LARGE SCALE GENOMIC DNA]</scope>
    <source>
        <strain evidence="5">527</strain>
        <strain evidence="3">Z527</strain>
    </source>
</reference>
<evidence type="ECO:0000313" key="4">
    <source>
        <dbReference type="EMBL" id="TNC47129.1"/>
    </source>
</evidence>
<dbReference type="GO" id="GO:0070967">
    <property type="term" value="F:coenzyme F420 binding"/>
    <property type="evidence" value="ECO:0007669"/>
    <property type="project" value="TreeGrafter"/>
</dbReference>
<dbReference type="EMBL" id="VDFR01000048">
    <property type="protein sequence ID" value="TNC47129.1"/>
    <property type="molecule type" value="Genomic_DNA"/>
</dbReference>
<dbReference type="AlphaFoldDB" id="A0A5C4MMN2"/>
<proteinExistence type="inferred from homology"/>
<evidence type="ECO:0000313" key="3">
    <source>
        <dbReference type="EMBL" id="TNC46823.1"/>
    </source>
</evidence>
<dbReference type="RefSeq" id="WP_139105833.1">
    <property type="nucleotide sequence ID" value="NZ_VDFR01000048.1"/>
</dbReference>
<dbReference type="Proteomes" id="UP000306740">
    <property type="component" value="Unassembled WGS sequence"/>
</dbReference>
<evidence type="ECO:0000256" key="2">
    <source>
        <dbReference type="ARBA" id="ARBA00049106"/>
    </source>
</evidence>
<dbReference type="OrthoDB" id="8225825at2"/>
<comment type="catalytic activity">
    <reaction evidence="2">
        <text>oxidized coenzyme F420-(gamma-L-Glu)(n) + a quinol + H(+) = reduced coenzyme F420-(gamma-L-Glu)(n) + a quinone</text>
        <dbReference type="Rhea" id="RHEA:39663"/>
        <dbReference type="Rhea" id="RHEA-COMP:12939"/>
        <dbReference type="Rhea" id="RHEA-COMP:14378"/>
        <dbReference type="ChEBI" id="CHEBI:15378"/>
        <dbReference type="ChEBI" id="CHEBI:24646"/>
        <dbReference type="ChEBI" id="CHEBI:132124"/>
        <dbReference type="ChEBI" id="CHEBI:133980"/>
        <dbReference type="ChEBI" id="CHEBI:139511"/>
    </reaction>
</comment>
<organism evidence="3 5">
    <name type="scientific">Mumia zhuanghuii</name>
    <dbReference type="NCBI Taxonomy" id="2585211"/>
    <lineage>
        <taxon>Bacteria</taxon>
        <taxon>Bacillati</taxon>
        <taxon>Actinomycetota</taxon>
        <taxon>Actinomycetes</taxon>
        <taxon>Propionibacteriales</taxon>
        <taxon>Nocardioidaceae</taxon>
        <taxon>Mumia</taxon>
    </lineage>
</organism>
<dbReference type="InterPro" id="IPR004378">
    <property type="entry name" value="F420H2_quin_Rdtase"/>
</dbReference>
<dbReference type="GO" id="GO:0005886">
    <property type="term" value="C:plasma membrane"/>
    <property type="evidence" value="ECO:0007669"/>
    <property type="project" value="TreeGrafter"/>
</dbReference>
<dbReference type="GO" id="GO:0016491">
    <property type="term" value="F:oxidoreductase activity"/>
    <property type="evidence" value="ECO:0007669"/>
    <property type="project" value="InterPro"/>
</dbReference>
<comment type="similarity">
    <text evidence="1">Belongs to the F420H(2)-dependent quinone reductase family.</text>
</comment>
<protein>
    <submittedName>
        <fullName evidence="3">Nitroreductase family deazaflavin-dependent oxidoreductase</fullName>
    </submittedName>
</protein>
<dbReference type="NCBIfam" id="TIGR00026">
    <property type="entry name" value="hi_GC_TIGR00026"/>
    <property type="match status" value="1"/>
</dbReference>
<dbReference type="Pfam" id="PF04075">
    <property type="entry name" value="F420H2_quin_red"/>
    <property type="match status" value="1"/>
</dbReference>
<evidence type="ECO:0000313" key="5">
    <source>
        <dbReference type="Proteomes" id="UP000306740"/>
    </source>
</evidence>
<name>A0A5C4MMN2_9ACTN</name>
<evidence type="ECO:0000256" key="1">
    <source>
        <dbReference type="ARBA" id="ARBA00008710"/>
    </source>
</evidence>